<name>A0A0P7BV43_9HYPO</name>
<dbReference type="GO" id="GO:0004672">
    <property type="term" value="F:protein kinase activity"/>
    <property type="evidence" value="ECO:0007669"/>
    <property type="project" value="InterPro"/>
</dbReference>
<dbReference type="AlphaFoldDB" id="A0A0P7BV43"/>
<proteinExistence type="predicted"/>
<dbReference type="PROSITE" id="PS50011">
    <property type="entry name" value="PROTEIN_KINASE_DOM"/>
    <property type="match status" value="1"/>
</dbReference>
<evidence type="ECO:0000259" key="1">
    <source>
        <dbReference type="PROSITE" id="PS50011"/>
    </source>
</evidence>
<organism evidence="2 3">
    <name type="scientific">Neonectria ditissima</name>
    <dbReference type="NCBI Taxonomy" id="78410"/>
    <lineage>
        <taxon>Eukaryota</taxon>
        <taxon>Fungi</taxon>
        <taxon>Dikarya</taxon>
        <taxon>Ascomycota</taxon>
        <taxon>Pezizomycotina</taxon>
        <taxon>Sordariomycetes</taxon>
        <taxon>Hypocreomycetidae</taxon>
        <taxon>Hypocreales</taxon>
        <taxon>Nectriaceae</taxon>
        <taxon>Neonectria</taxon>
    </lineage>
</organism>
<sequence>MTESPSSEHACDVPYPVGQILSLKAILNDATPKTQSTLRERIKRQNQPWTLSCGMIVETVEDPIELHDSAESFLKLFDRRYAHQLRDDNGIEPWSDSMDEELLSSVQSGKAEEFLGRLRADKEFKEETEEDWDAAENEAFLGAEISAIFDAELSTYTKLRAYQGNLIPRLLAEVSLDTKPASPDIDDRQHLFQVKGVLLEYLEGFSLSTMAQHAPQSSWQDIVDQAIKIVHILGDNNILNRDIRPDNFVVVPQGGKDEDYHVFMIDFGQCRFRENESDAEWGRAKWVQDEEGAVGVVMKGMLKRAAGFQLHYEPSLRYLEWAPGEDD</sequence>
<dbReference type="GO" id="GO:0005524">
    <property type="term" value="F:ATP binding"/>
    <property type="evidence" value="ECO:0007669"/>
    <property type="project" value="InterPro"/>
</dbReference>
<feature type="domain" description="Protein kinase" evidence="1">
    <location>
        <begin position="92"/>
        <end position="327"/>
    </location>
</feature>
<dbReference type="OrthoDB" id="5134445at2759"/>
<reference evidence="2 3" key="1">
    <citation type="submission" date="2015-09" db="EMBL/GenBank/DDBJ databases">
        <title>Draft genome of a European isolate of the apple canker pathogen Neonectria ditissima.</title>
        <authorList>
            <person name="Gomez-Cortecero A."/>
            <person name="Harrison R.J."/>
            <person name="Armitage A.D."/>
        </authorList>
    </citation>
    <scope>NUCLEOTIDE SEQUENCE [LARGE SCALE GENOMIC DNA]</scope>
    <source>
        <strain evidence="2 3">R09/05</strain>
    </source>
</reference>
<dbReference type="STRING" id="78410.A0A0P7BV43"/>
<dbReference type="Proteomes" id="UP000050424">
    <property type="component" value="Unassembled WGS sequence"/>
</dbReference>
<dbReference type="InterPro" id="IPR000719">
    <property type="entry name" value="Prot_kinase_dom"/>
</dbReference>
<dbReference type="Gene3D" id="1.10.510.10">
    <property type="entry name" value="Transferase(Phosphotransferase) domain 1"/>
    <property type="match status" value="1"/>
</dbReference>
<dbReference type="EMBL" id="LKCW01000009">
    <property type="protein sequence ID" value="KPM45278.1"/>
    <property type="molecule type" value="Genomic_DNA"/>
</dbReference>
<evidence type="ECO:0000313" key="3">
    <source>
        <dbReference type="Proteomes" id="UP000050424"/>
    </source>
</evidence>
<evidence type="ECO:0000313" key="2">
    <source>
        <dbReference type="EMBL" id="KPM45278.1"/>
    </source>
</evidence>
<keyword evidence="3" id="KW-1185">Reference proteome</keyword>
<comment type="caution">
    <text evidence="2">The sequence shown here is derived from an EMBL/GenBank/DDBJ whole genome shotgun (WGS) entry which is preliminary data.</text>
</comment>
<gene>
    <name evidence="2" type="ORF">AK830_g1272</name>
</gene>
<protein>
    <recommendedName>
        <fullName evidence="1">Protein kinase domain-containing protein</fullName>
    </recommendedName>
</protein>
<dbReference type="SUPFAM" id="SSF56112">
    <property type="entry name" value="Protein kinase-like (PK-like)"/>
    <property type="match status" value="1"/>
</dbReference>
<accession>A0A0P7BV43</accession>
<dbReference type="InterPro" id="IPR011009">
    <property type="entry name" value="Kinase-like_dom_sf"/>
</dbReference>